<feature type="domain" description="Peptidase S1" evidence="8">
    <location>
        <begin position="53"/>
        <end position="302"/>
    </location>
</feature>
<reference evidence="9" key="1">
    <citation type="submission" date="2019-09" db="EMBL/GenBank/DDBJ databases">
        <title>Characterisation of the sponge microbiome using genome-centric metagenomics.</title>
        <authorList>
            <person name="Engelberts J.P."/>
            <person name="Robbins S.J."/>
            <person name="De Goeij J.M."/>
            <person name="Aranda M."/>
            <person name="Bell S.C."/>
            <person name="Webster N.S."/>
        </authorList>
    </citation>
    <scope>NUCLEOTIDE SEQUENCE</scope>
    <source>
        <strain evidence="9">SB0662_bin_9</strain>
    </source>
</reference>
<organism evidence="9">
    <name type="scientific">Caldilineaceae bacterium SB0662_bin_9</name>
    <dbReference type="NCBI Taxonomy" id="2605258"/>
    <lineage>
        <taxon>Bacteria</taxon>
        <taxon>Bacillati</taxon>
        <taxon>Chloroflexota</taxon>
        <taxon>Caldilineae</taxon>
        <taxon>Caldilineales</taxon>
        <taxon>Caldilineaceae</taxon>
    </lineage>
</organism>
<protein>
    <submittedName>
        <fullName evidence="9">Serine protease</fullName>
    </submittedName>
</protein>
<dbReference type="SMART" id="SM00020">
    <property type="entry name" value="Tryp_SPc"/>
    <property type="match status" value="1"/>
</dbReference>
<dbReference type="SUPFAM" id="SSF50494">
    <property type="entry name" value="Trypsin-like serine proteases"/>
    <property type="match status" value="1"/>
</dbReference>
<evidence type="ECO:0000256" key="2">
    <source>
        <dbReference type="ARBA" id="ARBA00022801"/>
    </source>
</evidence>
<feature type="compositionally biased region" description="Polar residues" evidence="6">
    <location>
        <begin position="25"/>
        <end position="42"/>
    </location>
</feature>
<comment type="caution">
    <text evidence="9">The sequence shown here is derived from an EMBL/GenBank/DDBJ whole genome shotgun (WGS) entry which is preliminary data.</text>
</comment>
<dbReference type="GO" id="GO:0004252">
    <property type="term" value="F:serine-type endopeptidase activity"/>
    <property type="evidence" value="ECO:0007669"/>
    <property type="project" value="InterPro"/>
</dbReference>
<evidence type="ECO:0000256" key="1">
    <source>
        <dbReference type="ARBA" id="ARBA00022670"/>
    </source>
</evidence>
<dbReference type="PRINTS" id="PR00722">
    <property type="entry name" value="CHYMOTRYPSIN"/>
</dbReference>
<dbReference type="InterPro" id="IPR001254">
    <property type="entry name" value="Trypsin_dom"/>
</dbReference>
<dbReference type="FunFam" id="2.40.10.10:FF:000036">
    <property type="entry name" value="Trypsin beta"/>
    <property type="match status" value="1"/>
</dbReference>
<evidence type="ECO:0000256" key="6">
    <source>
        <dbReference type="SAM" id="MobiDB-lite"/>
    </source>
</evidence>
<keyword evidence="3 5" id="KW-0720">Serine protease</keyword>
<dbReference type="PROSITE" id="PS00135">
    <property type="entry name" value="TRYPSIN_SER"/>
    <property type="match status" value="1"/>
</dbReference>
<dbReference type="Pfam" id="PF00089">
    <property type="entry name" value="Trypsin"/>
    <property type="match status" value="1"/>
</dbReference>
<dbReference type="Gene3D" id="2.40.10.10">
    <property type="entry name" value="Trypsin-like serine proteases"/>
    <property type="match status" value="1"/>
</dbReference>
<keyword evidence="1 5" id="KW-0645">Protease</keyword>
<keyword evidence="4" id="KW-1015">Disulfide bond</keyword>
<evidence type="ECO:0000313" key="9">
    <source>
        <dbReference type="EMBL" id="MYD91443.1"/>
    </source>
</evidence>
<keyword evidence="7" id="KW-0732">Signal</keyword>
<dbReference type="AlphaFoldDB" id="A0A6B1DXL3"/>
<accession>A0A6B1DXL3</accession>
<dbReference type="InterPro" id="IPR001314">
    <property type="entry name" value="Peptidase_S1A"/>
</dbReference>
<dbReference type="PANTHER" id="PTHR24252">
    <property type="entry name" value="ACROSIN-RELATED"/>
    <property type="match status" value="1"/>
</dbReference>
<dbReference type="CDD" id="cd00190">
    <property type="entry name" value="Tryp_SPc"/>
    <property type="match status" value="1"/>
</dbReference>
<dbReference type="InterPro" id="IPR033116">
    <property type="entry name" value="TRYPSIN_SER"/>
</dbReference>
<dbReference type="InterPro" id="IPR018114">
    <property type="entry name" value="TRYPSIN_HIS"/>
</dbReference>
<evidence type="ECO:0000256" key="4">
    <source>
        <dbReference type="ARBA" id="ARBA00023157"/>
    </source>
</evidence>
<dbReference type="EMBL" id="VXPY01000095">
    <property type="protein sequence ID" value="MYD91443.1"/>
    <property type="molecule type" value="Genomic_DNA"/>
</dbReference>
<dbReference type="InterPro" id="IPR043504">
    <property type="entry name" value="Peptidase_S1_PA_chymotrypsin"/>
</dbReference>
<dbReference type="FunFam" id="2.40.10.10:FF:000068">
    <property type="entry name" value="transmembrane protease serine 2"/>
    <property type="match status" value="1"/>
</dbReference>
<evidence type="ECO:0000259" key="8">
    <source>
        <dbReference type="PROSITE" id="PS50240"/>
    </source>
</evidence>
<keyword evidence="2 5" id="KW-0378">Hydrolase</keyword>
<feature type="chain" id="PRO_5025650535" evidence="7">
    <location>
        <begin position="22"/>
        <end position="332"/>
    </location>
</feature>
<name>A0A6B1DXL3_9CHLR</name>
<dbReference type="PROSITE" id="PS50240">
    <property type="entry name" value="TRYPSIN_DOM"/>
    <property type="match status" value="1"/>
</dbReference>
<evidence type="ECO:0000256" key="5">
    <source>
        <dbReference type="RuleBase" id="RU363034"/>
    </source>
</evidence>
<feature type="region of interest" description="Disordered" evidence="6">
    <location>
        <begin position="25"/>
        <end position="56"/>
    </location>
</feature>
<dbReference type="PROSITE" id="PS00134">
    <property type="entry name" value="TRYPSIN_HIS"/>
    <property type="match status" value="1"/>
</dbReference>
<proteinExistence type="predicted"/>
<dbReference type="InterPro" id="IPR009003">
    <property type="entry name" value="Peptidase_S1_PA"/>
</dbReference>
<feature type="signal peptide" evidence="7">
    <location>
        <begin position="1"/>
        <end position="21"/>
    </location>
</feature>
<sequence>MTLRWKLVVGLMALAITIAGSLQETGTPDTVSIQSRNGQTSGVKPEQESSEEVIGGSPAAPGAFPWMVALVLSSHSSPQTGLRCGGTLIDPEWVLTAAHCLTNPDGSFMLPADLRVVVGIADLSANQGTQSDVVEVLGHEHYDDRTGDFDIGLVRLAQSILDVEPVSLPSADRQDLLSPNAEAVVAGWGTTSWINSQAGNAPSQLHAATLSLADSQVCQQAFRQRTGKDIHITANMLCAGNLFTSSDACQGDSGGPLLTVDDTGVVVQVGIVSWGLGCAVPGLFGVYTNVMQLSEWFEAHTGTKPTINSGSDIERRRTFLPVVPSDANPDPP</sequence>
<dbReference type="PANTHER" id="PTHR24252:SF7">
    <property type="entry name" value="HYALIN"/>
    <property type="match status" value="1"/>
</dbReference>
<evidence type="ECO:0000256" key="3">
    <source>
        <dbReference type="ARBA" id="ARBA00022825"/>
    </source>
</evidence>
<evidence type="ECO:0000256" key="7">
    <source>
        <dbReference type="SAM" id="SignalP"/>
    </source>
</evidence>
<dbReference type="GO" id="GO:0006508">
    <property type="term" value="P:proteolysis"/>
    <property type="evidence" value="ECO:0007669"/>
    <property type="project" value="UniProtKB-KW"/>
</dbReference>
<gene>
    <name evidence="9" type="ORF">F4Y08_14115</name>
</gene>